<organism evidence="11 12">
    <name type="scientific">Paenibacillus contaminans</name>
    <dbReference type="NCBI Taxonomy" id="450362"/>
    <lineage>
        <taxon>Bacteria</taxon>
        <taxon>Bacillati</taxon>
        <taxon>Bacillota</taxon>
        <taxon>Bacilli</taxon>
        <taxon>Bacillales</taxon>
        <taxon>Paenibacillaceae</taxon>
        <taxon>Paenibacillus</taxon>
    </lineage>
</organism>
<comment type="cofactor">
    <cofactor evidence="9">
        <name>Mg(2+)</name>
        <dbReference type="ChEBI" id="CHEBI:18420"/>
    </cofactor>
    <text evidence="9">Binds 1 Mg(2+) ion per subunit.</text>
</comment>
<proteinExistence type="inferred from homology"/>
<evidence type="ECO:0000256" key="2">
    <source>
        <dbReference type="ARBA" id="ARBA00022679"/>
    </source>
</evidence>
<dbReference type="OrthoDB" id="9815348at2"/>
<dbReference type="Proteomes" id="UP000250369">
    <property type="component" value="Unassembled WGS sequence"/>
</dbReference>
<dbReference type="GO" id="GO:0009229">
    <property type="term" value="P:thiamine diphosphate biosynthetic process"/>
    <property type="evidence" value="ECO:0007669"/>
    <property type="project" value="UniProtKB-UniRule"/>
</dbReference>
<dbReference type="EC" id="2.5.1.3" evidence="9"/>
<name>A0A329MJN2_9BACL</name>
<gene>
    <name evidence="9" type="primary">thiE</name>
    <name evidence="11" type="ORF">DQG23_22585</name>
</gene>
<evidence type="ECO:0000256" key="7">
    <source>
        <dbReference type="ARBA" id="ARBA00047851"/>
    </source>
</evidence>
<dbReference type="PANTHER" id="PTHR20857:SF22">
    <property type="entry name" value="THIAZOLE TAUTOMERASE"/>
    <property type="match status" value="1"/>
</dbReference>
<dbReference type="InterPro" id="IPR022998">
    <property type="entry name" value="ThiamineP_synth_TenI"/>
</dbReference>
<dbReference type="InterPro" id="IPR013785">
    <property type="entry name" value="Aldolase_TIM"/>
</dbReference>
<keyword evidence="3 9" id="KW-0479">Metal-binding</keyword>
<evidence type="ECO:0000256" key="1">
    <source>
        <dbReference type="ARBA" id="ARBA00005165"/>
    </source>
</evidence>
<dbReference type="GO" id="GO:0005737">
    <property type="term" value="C:cytoplasm"/>
    <property type="evidence" value="ECO:0007669"/>
    <property type="project" value="TreeGrafter"/>
</dbReference>
<dbReference type="AlphaFoldDB" id="A0A329MJN2"/>
<evidence type="ECO:0000256" key="8">
    <source>
        <dbReference type="ARBA" id="ARBA00047883"/>
    </source>
</evidence>
<evidence type="ECO:0000313" key="12">
    <source>
        <dbReference type="Proteomes" id="UP000250369"/>
    </source>
</evidence>
<dbReference type="EMBL" id="QMFB01000014">
    <property type="protein sequence ID" value="RAV18943.1"/>
    <property type="molecule type" value="Genomic_DNA"/>
</dbReference>
<sequence length="215" mass="22874">MPKHVMHLVTTGKQPLDQVVSKLASCPPDVIDTIHIREKSRSAKEIFEWYTALRSTLPKTHIFVNDRLDAAAAAGAPGVQLGYTSLPPRLARAILPASTLIGLSVHSLEEAARAHNEGVDYILYGHIFATGSKAGVEPRGIEALAAVVEAARVPVIAIGGIEPGNVEEVLSSGCAGIAVMSGILGHGDPAKQAMRYRERLDGSRHTPRIAFHGNE</sequence>
<dbReference type="InterPro" id="IPR034291">
    <property type="entry name" value="TMP_synthase"/>
</dbReference>
<evidence type="ECO:0000259" key="10">
    <source>
        <dbReference type="Pfam" id="PF02581"/>
    </source>
</evidence>
<comment type="caution">
    <text evidence="11">The sequence shown here is derived from an EMBL/GenBank/DDBJ whole genome shotgun (WGS) entry which is preliminary data.</text>
</comment>
<dbReference type="GO" id="GO:0009228">
    <property type="term" value="P:thiamine biosynthetic process"/>
    <property type="evidence" value="ECO:0007669"/>
    <property type="project" value="UniProtKB-KW"/>
</dbReference>
<protein>
    <recommendedName>
        <fullName evidence="9">Thiamine-phosphate synthase</fullName>
        <shortName evidence="9">TP synthase</shortName>
        <shortName evidence="9">TPS</shortName>
        <ecNumber evidence="9">2.5.1.3</ecNumber>
    </recommendedName>
    <alternativeName>
        <fullName evidence="9">Thiamine-phosphate pyrophosphorylase</fullName>
        <shortName evidence="9">TMP pyrophosphorylase</shortName>
        <shortName evidence="9">TMP-PPase</shortName>
    </alternativeName>
</protein>
<evidence type="ECO:0000256" key="9">
    <source>
        <dbReference type="HAMAP-Rule" id="MF_00097"/>
    </source>
</evidence>
<reference evidence="11 12" key="1">
    <citation type="journal article" date="2009" name="Int. J. Syst. Evol. Microbiol.">
        <title>Paenibacillus contaminans sp. nov., isolated from a contaminated laboratory plate.</title>
        <authorList>
            <person name="Chou J.H."/>
            <person name="Lee J.H."/>
            <person name="Lin M.C."/>
            <person name="Chang P.S."/>
            <person name="Arun A.B."/>
            <person name="Young C.C."/>
            <person name="Chen W.M."/>
        </authorList>
    </citation>
    <scope>NUCLEOTIDE SEQUENCE [LARGE SCALE GENOMIC DNA]</scope>
    <source>
        <strain evidence="11 12">CKOBP-6</strain>
    </source>
</reference>
<feature type="binding site" evidence="9">
    <location>
        <position position="104"/>
    </location>
    <ligand>
        <name>4-amino-2-methyl-5-(diphosphooxymethyl)pyrimidine</name>
        <dbReference type="ChEBI" id="CHEBI:57841"/>
    </ligand>
</feature>
<evidence type="ECO:0000256" key="3">
    <source>
        <dbReference type="ARBA" id="ARBA00022723"/>
    </source>
</evidence>
<comment type="caution">
    <text evidence="9">Lacks conserved residue(s) required for the propagation of feature annotation.</text>
</comment>
<evidence type="ECO:0000256" key="5">
    <source>
        <dbReference type="ARBA" id="ARBA00022977"/>
    </source>
</evidence>
<feature type="binding site" evidence="9">
    <location>
        <position position="66"/>
    </location>
    <ligand>
        <name>Mg(2+)</name>
        <dbReference type="ChEBI" id="CHEBI:18420"/>
    </ligand>
</feature>
<comment type="catalytic activity">
    <reaction evidence="7 9">
        <text>2-(2-carboxy-4-methylthiazol-5-yl)ethyl phosphate + 4-amino-2-methyl-5-(diphosphooxymethyl)pyrimidine + 2 H(+) = thiamine phosphate + CO2 + diphosphate</text>
        <dbReference type="Rhea" id="RHEA:47848"/>
        <dbReference type="ChEBI" id="CHEBI:15378"/>
        <dbReference type="ChEBI" id="CHEBI:16526"/>
        <dbReference type="ChEBI" id="CHEBI:33019"/>
        <dbReference type="ChEBI" id="CHEBI:37575"/>
        <dbReference type="ChEBI" id="CHEBI:57841"/>
        <dbReference type="ChEBI" id="CHEBI:62890"/>
        <dbReference type="EC" id="2.5.1.3"/>
    </reaction>
</comment>
<feature type="binding site" evidence="9">
    <location>
        <position position="160"/>
    </location>
    <ligand>
        <name>2-[(2R,5Z)-2-carboxy-4-methylthiazol-5(2H)-ylidene]ethyl phosphate</name>
        <dbReference type="ChEBI" id="CHEBI:62899"/>
    </ligand>
</feature>
<dbReference type="RefSeq" id="WP_113033150.1">
    <property type="nucleotide sequence ID" value="NZ_QMFB01000014.1"/>
</dbReference>
<feature type="binding site" evidence="9">
    <location>
        <position position="65"/>
    </location>
    <ligand>
        <name>4-amino-2-methyl-5-(diphosphooxymethyl)pyrimidine</name>
        <dbReference type="ChEBI" id="CHEBI:57841"/>
    </ligand>
</feature>
<dbReference type="PANTHER" id="PTHR20857">
    <property type="entry name" value="THIAMINE-PHOSPHATE PYROPHOSPHORYLASE"/>
    <property type="match status" value="1"/>
</dbReference>
<dbReference type="Gene3D" id="3.20.20.70">
    <property type="entry name" value="Aldolase class I"/>
    <property type="match status" value="1"/>
</dbReference>
<feature type="binding site" evidence="9">
    <location>
        <begin position="130"/>
        <end position="132"/>
    </location>
    <ligand>
        <name>2-[(2R,5Z)-2-carboxy-4-methylthiazol-5(2H)-ylidene]ethyl phosphate</name>
        <dbReference type="ChEBI" id="CHEBI:62899"/>
    </ligand>
</feature>
<comment type="function">
    <text evidence="9">Condenses 4-methyl-5-(beta-hydroxyethyl)thiazole monophosphate (THZ-P) and 2-methyl-4-amino-5-hydroxymethyl pyrimidine pyrophosphate (HMP-PP) to form thiamine monophosphate (TMP).</text>
</comment>
<evidence type="ECO:0000256" key="6">
    <source>
        <dbReference type="ARBA" id="ARBA00047334"/>
    </source>
</evidence>
<evidence type="ECO:0000313" key="11">
    <source>
        <dbReference type="EMBL" id="RAV18943.1"/>
    </source>
</evidence>
<dbReference type="GO" id="GO:0004789">
    <property type="term" value="F:thiamine-phosphate diphosphorylase activity"/>
    <property type="evidence" value="ECO:0007669"/>
    <property type="project" value="UniProtKB-UniRule"/>
</dbReference>
<dbReference type="InterPro" id="IPR036206">
    <property type="entry name" value="ThiamineP_synth_sf"/>
</dbReference>
<dbReference type="GO" id="GO:0000287">
    <property type="term" value="F:magnesium ion binding"/>
    <property type="evidence" value="ECO:0007669"/>
    <property type="project" value="UniProtKB-UniRule"/>
</dbReference>
<feature type="binding site" evidence="9">
    <location>
        <position position="133"/>
    </location>
    <ligand>
        <name>4-amino-2-methyl-5-(diphosphooxymethyl)pyrimidine</name>
        <dbReference type="ChEBI" id="CHEBI:57841"/>
    </ligand>
</feature>
<keyword evidence="12" id="KW-1185">Reference proteome</keyword>
<keyword evidence="5 9" id="KW-0784">Thiamine biosynthesis</keyword>
<comment type="similarity">
    <text evidence="9">Belongs to the thiamine-phosphate synthase family.</text>
</comment>
<dbReference type="UniPathway" id="UPA00060">
    <property type="reaction ID" value="UER00141"/>
</dbReference>
<evidence type="ECO:0000256" key="4">
    <source>
        <dbReference type="ARBA" id="ARBA00022842"/>
    </source>
</evidence>
<comment type="catalytic activity">
    <reaction evidence="8 9">
        <text>2-[(2R,5Z)-2-carboxy-4-methylthiazol-5(2H)-ylidene]ethyl phosphate + 4-amino-2-methyl-5-(diphosphooxymethyl)pyrimidine + 2 H(+) = thiamine phosphate + CO2 + diphosphate</text>
        <dbReference type="Rhea" id="RHEA:47844"/>
        <dbReference type="ChEBI" id="CHEBI:15378"/>
        <dbReference type="ChEBI" id="CHEBI:16526"/>
        <dbReference type="ChEBI" id="CHEBI:33019"/>
        <dbReference type="ChEBI" id="CHEBI:37575"/>
        <dbReference type="ChEBI" id="CHEBI:57841"/>
        <dbReference type="ChEBI" id="CHEBI:62899"/>
        <dbReference type="EC" id="2.5.1.3"/>
    </reaction>
</comment>
<comment type="catalytic activity">
    <reaction evidence="6 9">
        <text>4-methyl-5-(2-phosphooxyethyl)-thiazole + 4-amino-2-methyl-5-(diphosphooxymethyl)pyrimidine + H(+) = thiamine phosphate + diphosphate</text>
        <dbReference type="Rhea" id="RHEA:22328"/>
        <dbReference type="ChEBI" id="CHEBI:15378"/>
        <dbReference type="ChEBI" id="CHEBI:33019"/>
        <dbReference type="ChEBI" id="CHEBI:37575"/>
        <dbReference type="ChEBI" id="CHEBI:57841"/>
        <dbReference type="ChEBI" id="CHEBI:58296"/>
        <dbReference type="EC" id="2.5.1.3"/>
    </reaction>
</comment>
<dbReference type="HAMAP" id="MF_00097">
    <property type="entry name" value="TMP_synthase"/>
    <property type="match status" value="1"/>
</dbReference>
<comment type="pathway">
    <text evidence="1 9">Cofactor biosynthesis; thiamine diphosphate biosynthesis; thiamine phosphate from 4-amino-2-methyl-5-diphosphomethylpyrimidine and 4-methyl-5-(2-phosphoethyl)-thiazole: step 1/1.</text>
</comment>
<dbReference type="SUPFAM" id="SSF51391">
    <property type="entry name" value="Thiamin phosphate synthase"/>
    <property type="match status" value="1"/>
</dbReference>
<accession>A0A329MJN2</accession>
<dbReference type="Pfam" id="PF02581">
    <property type="entry name" value="TMP-TENI"/>
    <property type="match status" value="1"/>
</dbReference>
<feature type="domain" description="Thiamine phosphate synthase/TenI" evidence="10">
    <location>
        <begin position="8"/>
        <end position="183"/>
    </location>
</feature>
<keyword evidence="2 9" id="KW-0808">Transferase</keyword>
<keyword evidence="4 9" id="KW-0460">Magnesium</keyword>
<dbReference type="CDD" id="cd00564">
    <property type="entry name" value="TMP_TenI"/>
    <property type="match status" value="1"/>
</dbReference>